<keyword evidence="4" id="KW-0479">Metal-binding</keyword>
<dbReference type="Pfam" id="PF01257">
    <property type="entry name" value="2Fe-2S_thioredx"/>
    <property type="match status" value="1"/>
</dbReference>
<dbReference type="SUPFAM" id="SSF140490">
    <property type="entry name" value="Nqo1C-terminal domain-like"/>
    <property type="match status" value="1"/>
</dbReference>
<comment type="caution">
    <text evidence="8">The sequence shown here is derived from an EMBL/GenBank/DDBJ whole genome shotgun (WGS) entry which is preliminary data.</text>
</comment>
<dbReference type="Proteomes" id="UP001561046">
    <property type="component" value="Unassembled WGS sequence"/>
</dbReference>
<reference evidence="8 9" key="1">
    <citation type="journal article" date="2013" name="Int. J. Syst. Evol. Microbiol.">
        <title>Comamonas guangdongensis sp. nov., isolated from subterranean forest sediment, and emended description of the genus Comamonas.</title>
        <authorList>
            <person name="Zhang J."/>
            <person name="Wang Y."/>
            <person name="Zhou S."/>
            <person name="Wu C."/>
            <person name="He J."/>
            <person name="Li F."/>
        </authorList>
    </citation>
    <scope>NUCLEOTIDE SEQUENCE [LARGE SCALE GENOMIC DNA]</scope>
    <source>
        <strain evidence="8 9">CCTCC AB2011133</strain>
    </source>
</reference>
<accession>A0ABV3ZPN0</accession>
<dbReference type="Pfam" id="PF10589">
    <property type="entry name" value="NADH_4Fe-4S"/>
    <property type="match status" value="1"/>
</dbReference>
<dbReference type="Pfam" id="PF01512">
    <property type="entry name" value="Complex1_51K"/>
    <property type="match status" value="1"/>
</dbReference>
<proteinExistence type="inferred from homology"/>
<dbReference type="PANTHER" id="PTHR43578">
    <property type="entry name" value="NADH-QUINONE OXIDOREDUCTASE SUBUNIT F"/>
    <property type="match status" value="1"/>
</dbReference>
<keyword evidence="6" id="KW-0411">Iron-sulfur</keyword>
<dbReference type="InterPro" id="IPR037225">
    <property type="entry name" value="Nuo51_FMN-bd_sf"/>
</dbReference>
<keyword evidence="9" id="KW-1185">Reference proteome</keyword>
<dbReference type="Gene3D" id="3.40.30.10">
    <property type="entry name" value="Glutaredoxin"/>
    <property type="match status" value="1"/>
</dbReference>
<comment type="similarity">
    <text evidence="2">Belongs to the complex I 51 kDa subunit family.</text>
</comment>
<evidence type="ECO:0000256" key="2">
    <source>
        <dbReference type="ARBA" id="ARBA00007523"/>
    </source>
</evidence>
<dbReference type="InterPro" id="IPR036249">
    <property type="entry name" value="Thioredoxin-like_sf"/>
</dbReference>
<dbReference type="SUPFAM" id="SSF52833">
    <property type="entry name" value="Thioredoxin-like"/>
    <property type="match status" value="2"/>
</dbReference>
<dbReference type="InterPro" id="IPR001949">
    <property type="entry name" value="NADH-UbQ_OxRdtase_51kDa_CS"/>
</dbReference>
<feature type="domain" description="NADH-ubiquinone oxidoreductase 51kDa subunit iron-sulphur binding" evidence="7">
    <location>
        <begin position="618"/>
        <end position="665"/>
    </location>
</feature>
<dbReference type="SUPFAM" id="SSF142019">
    <property type="entry name" value="Nqo1 FMN-binding domain-like"/>
    <property type="match status" value="1"/>
</dbReference>
<evidence type="ECO:0000259" key="7">
    <source>
        <dbReference type="SMART" id="SM00928"/>
    </source>
</evidence>
<dbReference type="InterPro" id="IPR019575">
    <property type="entry name" value="Nuop51_4Fe4S-bd"/>
</dbReference>
<dbReference type="Gene3D" id="3.40.50.11540">
    <property type="entry name" value="NADH-ubiquinone oxidoreductase 51kDa subunit"/>
    <property type="match status" value="1"/>
</dbReference>
<dbReference type="RefSeq" id="WP_369336795.1">
    <property type="nucleotide sequence ID" value="NZ_JBFYGN010000002.1"/>
</dbReference>
<dbReference type="PROSITE" id="PS00645">
    <property type="entry name" value="COMPLEX1_51K_2"/>
    <property type="match status" value="1"/>
</dbReference>
<dbReference type="InterPro" id="IPR011538">
    <property type="entry name" value="Nuo51_FMN-bd"/>
</dbReference>
<dbReference type="CDD" id="cd03081">
    <property type="entry name" value="TRX_Fd_NuoE_FDH_gamma"/>
    <property type="match status" value="1"/>
</dbReference>
<evidence type="ECO:0000256" key="6">
    <source>
        <dbReference type="ARBA" id="ARBA00023014"/>
    </source>
</evidence>
<keyword evidence="5" id="KW-0408">Iron</keyword>
<dbReference type="EMBL" id="JBFYGN010000002">
    <property type="protein sequence ID" value="MEX8191572.1"/>
    <property type="molecule type" value="Genomic_DNA"/>
</dbReference>
<evidence type="ECO:0000256" key="5">
    <source>
        <dbReference type="ARBA" id="ARBA00023004"/>
    </source>
</evidence>
<evidence type="ECO:0000256" key="4">
    <source>
        <dbReference type="ARBA" id="ARBA00022723"/>
    </source>
</evidence>
<dbReference type="Gene3D" id="1.20.1440.230">
    <property type="entry name" value="NADH-ubiquinone oxidoreductase 51kDa subunit, iron-sulphur binding domain"/>
    <property type="match status" value="1"/>
</dbReference>
<dbReference type="InterPro" id="IPR037207">
    <property type="entry name" value="Nuop51_4Fe4S-bd_sf"/>
</dbReference>
<comment type="cofactor">
    <cofactor evidence="1">
        <name>FMN</name>
        <dbReference type="ChEBI" id="CHEBI:58210"/>
    </cofactor>
</comment>
<sequence>MPALTPATPASSPALPPEQVSLLERCIAQHALRPGALIELLHAVQHALGHIPEAAVPRIADALNLSRAEVHGVISYYPHLRSQPTGRRLIQICRAESCQSRGAAGLMRQAEQLLGCAAHGTRSDGALTLEPVYCLGLCAQSPALMVDECEPHARVTPERLEQLARQWLAPACATETAPVQEGEATAAIKAEGSAVRLYVPRDAAALAAGADAVAEALQRECAARGLAVQIVRNGSRGLLWLETLVEVETPDGRVAYGPVRAEEVPGLLDAGLLQGRPHALCHGLTEAIPYLARQERLTFARVGVTDPLSLADYAAHGGWQGLKNAAAMAPEAVVQQVLDSGLRGRGGAAFPAGIKWRTVAAAAGAQKYIACNADEGDSGTFADRLLMEGDPYCLIEGMAIAGLAVGATQGYVYVRSEYPHAIATLNEAIARAAAAGWLGRDVAGSGRVFHLEVRQGAGSYVCGEETAMLESIEGRRGIVRAKPPLPAIEGLWGRPTVINNVITLATVPVIMARGAAFYQGFGLGRSRGTLPFQIAGNIARGGLVEKAFGLSLRELVEDFGGGTASGRPVKAVQVGGPLGSYVAPADWDAPLDYEGYAAKGNVVGHGGIVVHDDTADMARLARYAMEFCAVESCGKCTPCRIGSTRGVEVIERITSLQGAAHMANVALLESLCDTMERGSMCAMGGMTPYPVRSALRHYPQDFGIESTSVVAA</sequence>
<dbReference type="InterPro" id="IPR041921">
    <property type="entry name" value="NuoE_N"/>
</dbReference>
<evidence type="ECO:0000313" key="8">
    <source>
        <dbReference type="EMBL" id="MEX8191572.1"/>
    </source>
</evidence>
<dbReference type="SMART" id="SM00928">
    <property type="entry name" value="NADH_4Fe-4S"/>
    <property type="match status" value="1"/>
</dbReference>
<organism evidence="8 9">
    <name type="scientific">Comamonas guangdongensis</name>
    <dbReference type="NCBI Taxonomy" id="510515"/>
    <lineage>
        <taxon>Bacteria</taxon>
        <taxon>Pseudomonadati</taxon>
        <taxon>Pseudomonadota</taxon>
        <taxon>Betaproteobacteria</taxon>
        <taxon>Burkholderiales</taxon>
        <taxon>Comamonadaceae</taxon>
        <taxon>Comamonas</taxon>
    </lineage>
</organism>
<dbReference type="PANTHER" id="PTHR43578:SF3">
    <property type="entry name" value="NADH-QUINONE OXIDOREDUCTASE SUBUNIT F"/>
    <property type="match status" value="1"/>
</dbReference>
<evidence type="ECO:0000313" key="9">
    <source>
        <dbReference type="Proteomes" id="UP001561046"/>
    </source>
</evidence>
<evidence type="ECO:0000256" key="3">
    <source>
        <dbReference type="ARBA" id="ARBA00022485"/>
    </source>
</evidence>
<dbReference type="Gene3D" id="1.10.10.1590">
    <property type="entry name" value="NADH-quinone oxidoreductase subunit E"/>
    <property type="match status" value="1"/>
</dbReference>
<dbReference type="NCBIfam" id="NF004638">
    <property type="entry name" value="PRK05988.1"/>
    <property type="match status" value="1"/>
</dbReference>
<dbReference type="Gene3D" id="6.10.250.1450">
    <property type="match status" value="1"/>
</dbReference>
<protein>
    <submittedName>
        <fullName evidence="8">Formate dehydrogenase subunit gamma</fullName>
    </submittedName>
</protein>
<dbReference type="CDD" id="cd03063">
    <property type="entry name" value="TRX_Fd_FDH_beta"/>
    <property type="match status" value="1"/>
</dbReference>
<gene>
    <name evidence="8" type="ORF">AB6724_01815</name>
</gene>
<evidence type="ECO:0000256" key="1">
    <source>
        <dbReference type="ARBA" id="ARBA00001917"/>
    </source>
</evidence>
<dbReference type="Gene3D" id="3.10.20.600">
    <property type="match status" value="1"/>
</dbReference>
<name>A0ABV3ZPN0_9BURK</name>
<keyword evidence="3" id="KW-0004">4Fe-4S</keyword>
<dbReference type="SUPFAM" id="SSF142984">
    <property type="entry name" value="Nqo1 middle domain-like"/>
    <property type="match status" value="1"/>
</dbReference>